<dbReference type="InterPro" id="IPR001034">
    <property type="entry name" value="DeoR_HTH"/>
</dbReference>
<dbReference type="Proteomes" id="UP001595756">
    <property type="component" value="Unassembled WGS sequence"/>
</dbReference>
<name>A0ABV8RVM7_9BURK</name>
<evidence type="ECO:0000256" key="4">
    <source>
        <dbReference type="ARBA" id="ARBA00023163"/>
    </source>
</evidence>
<dbReference type="PROSITE" id="PS00894">
    <property type="entry name" value="HTH_DEOR_1"/>
    <property type="match status" value="1"/>
</dbReference>
<keyword evidence="4" id="KW-0804">Transcription</keyword>
<keyword evidence="1" id="KW-0678">Repressor</keyword>
<keyword evidence="2" id="KW-0805">Transcription regulation</keyword>
<dbReference type="GO" id="GO:0003677">
    <property type="term" value="F:DNA binding"/>
    <property type="evidence" value="ECO:0007669"/>
    <property type="project" value="UniProtKB-KW"/>
</dbReference>
<accession>A0ABV8RVM7</accession>
<dbReference type="InterPro" id="IPR037171">
    <property type="entry name" value="NagB/RpiA_transferase-like"/>
</dbReference>
<dbReference type="PANTHER" id="PTHR30363:SF4">
    <property type="entry name" value="GLYCEROL-3-PHOSPHATE REGULON REPRESSOR"/>
    <property type="match status" value="1"/>
</dbReference>
<dbReference type="SUPFAM" id="SSF100950">
    <property type="entry name" value="NagB/RpiA/CoA transferase-like"/>
    <property type="match status" value="1"/>
</dbReference>
<dbReference type="PRINTS" id="PR00037">
    <property type="entry name" value="HTHLACR"/>
</dbReference>
<feature type="domain" description="HTH deoR-type" evidence="5">
    <location>
        <begin position="1"/>
        <end position="56"/>
    </location>
</feature>
<sequence length="267" mass="28347">MNKRQAEILRIVTRQGYATIDALAGRFDTSHQTIRRDIIFMDHAGLLQRFHGGAGAVDGRVRPRYDDKRALALDAKHAIAAEAARRVGEKMTVFIDVGTTAEALAQCLLPLRVGCRVVTSNLNVGLALAGHPTIETVVAGGTARTRDGALVGPLAIALVEQFSFDYAFIGFSGFDTDGAPMDFDLDKVLVKRAAIGRAATAVGIIDASKYRRQASIRLAEAVALDQILSDARPPAALADALSGAGVEIILARRAALSAVESCERSNP</sequence>
<dbReference type="Pfam" id="PF00455">
    <property type="entry name" value="DeoRC"/>
    <property type="match status" value="1"/>
</dbReference>
<keyword evidence="7" id="KW-1185">Reference proteome</keyword>
<dbReference type="PANTHER" id="PTHR30363">
    <property type="entry name" value="HTH-TYPE TRANSCRIPTIONAL REGULATOR SRLR-RELATED"/>
    <property type="match status" value="1"/>
</dbReference>
<dbReference type="Pfam" id="PF08220">
    <property type="entry name" value="HTH_DeoR"/>
    <property type="match status" value="1"/>
</dbReference>
<comment type="caution">
    <text evidence="6">The sequence shown here is derived from an EMBL/GenBank/DDBJ whole genome shotgun (WGS) entry which is preliminary data.</text>
</comment>
<dbReference type="InterPro" id="IPR036390">
    <property type="entry name" value="WH_DNA-bd_sf"/>
</dbReference>
<dbReference type="SUPFAM" id="SSF46785">
    <property type="entry name" value="Winged helix' DNA-binding domain"/>
    <property type="match status" value="1"/>
</dbReference>
<evidence type="ECO:0000256" key="3">
    <source>
        <dbReference type="ARBA" id="ARBA00023125"/>
    </source>
</evidence>
<protein>
    <submittedName>
        <fullName evidence="6">DeoR/GlpR family DNA-binding transcription regulator</fullName>
    </submittedName>
</protein>
<evidence type="ECO:0000313" key="6">
    <source>
        <dbReference type="EMBL" id="MFC4297297.1"/>
    </source>
</evidence>
<dbReference type="SMART" id="SM01134">
    <property type="entry name" value="DeoRC"/>
    <property type="match status" value="1"/>
</dbReference>
<proteinExistence type="predicted"/>
<gene>
    <name evidence="6" type="ORF">ACFO0J_04490</name>
</gene>
<dbReference type="SMART" id="SM00420">
    <property type="entry name" value="HTH_DEOR"/>
    <property type="match status" value="1"/>
</dbReference>
<dbReference type="EMBL" id="JBHSDY010000002">
    <property type="protein sequence ID" value="MFC4297297.1"/>
    <property type="molecule type" value="Genomic_DNA"/>
</dbReference>
<evidence type="ECO:0000313" key="7">
    <source>
        <dbReference type="Proteomes" id="UP001595756"/>
    </source>
</evidence>
<dbReference type="InterPro" id="IPR018356">
    <property type="entry name" value="Tscrpt_reg_HTH_DeoR_CS"/>
</dbReference>
<reference evidence="7" key="1">
    <citation type="journal article" date="2019" name="Int. J. Syst. Evol. Microbiol.">
        <title>The Global Catalogue of Microorganisms (GCM) 10K type strain sequencing project: providing services to taxonomists for standard genome sequencing and annotation.</title>
        <authorList>
            <consortium name="The Broad Institute Genomics Platform"/>
            <consortium name="The Broad Institute Genome Sequencing Center for Infectious Disease"/>
            <person name="Wu L."/>
            <person name="Ma J."/>
        </authorList>
    </citation>
    <scope>NUCLEOTIDE SEQUENCE [LARGE SCALE GENOMIC DNA]</scope>
    <source>
        <strain evidence="7">CGMCC 1.19029</strain>
    </source>
</reference>
<dbReference type="InterPro" id="IPR014036">
    <property type="entry name" value="DeoR-like_C"/>
</dbReference>
<evidence type="ECO:0000259" key="5">
    <source>
        <dbReference type="PROSITE" id="PS51000"/>
    </source>
</evidence>
<dbReference type="InterPro" id="IPR050313">
    <property type="entry name" value="Carb_Metab_HTH_regulators"/>
</dbReference>
<evidence type="ECO:0000256" key="1">
    <source>
        <dbReference type="ARBA" id="ARBA00022491"/>
    </source>
</evidence>
<evidence type="ECO:0000256" key="2">
    <source>
        <dbReference type="ARBA" id="ARBA00023015"/>
    </source>
</evidence>
<dbReference type="PROSITE" id="PS51000">
    <property type="entry name" value="HTH_DEOR_2"/>
    <property type="match status" value="1"/>
</dbReference>
<keyword evidence="3 6" id="KW-0238">DNA-binding</keyword>
<dbReference type="RefSeq" id="WP_376811849.1">
    <property type="nucleotide sequence ID" value="NZ_JBHSDY010000002.1"/>
</dbReference>
<organism evidence="6 7">
    <name type="scientific">Castellaniella hirudinis</name>
    <dbReference type="NCBI Taxonomy" id="1144617"/>
    <lineage>
        <taxon>Bacteria</taxon>
        <taxon>Pseudomonadati</taxon>
        <taxon>Pseudomonadota</taxon>
        <taxon>Betaproteobacteria</taxon>
        <taxon>Burkholderiales</taxon>
        <taxon>Alcaligenaceae</taxon>
        <taxon>Castellaniella</taxon>
    </lineage>
</organism>